<keyword evidence="2" id="KW-0805">Transcription regulation</keyword>
<dbReference type="InterPro" id="IPR016177">
    <property type="entry name" value="DNA-bd_dom_sf"/>
</dbReference>
<dbReference type="EMBL" id="DF237073">
    <property type="protein sequence ID" value="GAQ82770.1"/>
    <property type="molecule type" value="Genomic_DNA"/>
</dbReference>
<dbReference type="SMART" id="SM00380">
    <property type="entry name" value="AP2"/>
    <property type="match status" value="1"/>
</dbReference>
<accession>A0A1Y1HVW4</accession>
<feature type="region of interest" description="Disordered" evidence="6">
    <location>
        <begin position="237"/>
        <end position="274"/>
    </location>
</feature>
<evidence type="ECO:0000256" key="2">
    <source>
        <dbReference type="ARBA" id="ARBA00023015"/>
    </source>
</evidence>
<evidence type="ECO:0000256" key="6">
    <source>
        <dbReference type="SAM" id="MobiDB-lite"/>
    </source>
</evidence>
<evidence type="ECO:0000313" key="8">
    <source>
        <dbReference type="EMBL" id="GAQ82770.1"/>
    </source>
</evidence>
<evidence type="ECO:0000313" key="9">
    <source>
        <dbReference type="Proteomes" id="UP000054558"/>
    </source>
</evidence>
<dbReference type="SUPFAM" id="SSF54171">
    <property type="entry name" value="DNA-binding domain"/>
    <property type="match status" value="1"/>
</dbReference>
<feature type="compositionally biased region" description="Low complexity" evidence="6">
    <location>
        <begin position="41"/>
        <end position="58"/>
    </location>
</feature>
<evidence type="ECO:0000256" key="1">
    <source>
        <dbReference type="ARBA" id="ARBA00004123"/>
    </source>
</evidence>
<protein>
    <recommendedName>
        <fullName evidence="7">AP2/ERF domain-containing protein</fullName>
    </recommendedName>
</protein>
<dbReference type="GO" id="GO:0003700">
    <property type="term" value="F:DNA-binding transcription factor activity"/>
    <property type="evidence" value="ECO:0007669"/>
    <property type="project" value="InterPro"/>
</dbReference>
<feature type="compositionally biased region" description="Pro residues" evidence="6">
    <location>
        <begin position="59"/>
        <end position="76"/>
    </location>
</feature>
<keyword evidence="9" id="KW-1185">Reference proteome</keyword>
<feature type="compositionally biased region" description="Low complexity" evidence="6">
    <location>
        <begin position="239"/>
        <end position="248"/>
    </location>
</feature>
<dbReference type="GO" id="GO:0005634">
    <property type="term" value="C:nucleus"/>
    <property type="evidence" value="ECO:0007669"/>
    <property type="project" value="UniProtKB-SubCell"/>
</dbReference>
<keyword evidence="5" id="KW-0539">Nucleus</keyword>
<feature type="region of interest" description="Disordered" evidence="6">
    <location>
        <begin position="286"/>
        <end position="340"/>
    </location>
</feature>
<evidence type="ECO:0000259" key="7">
    <source>
        <dbReference type="PROSITE" id="PS51032"/>
    </source>
</evidence>
<dbReference type="PROSITE" id="PS51032">
    <property type="entry name" value="AP2_ERF"/>
    <property type="match status" value="1"/>
</dbReference>
<feature type="compositionally biased region" description="Low complexity" evidence="6">
    <location>
        <begin position="97"/>
        <end position="108"/>
    </location>
</feature>
<evidence type="ECO:0000256" key="5">
    <source>
        <dbReference type="ARBA" id="ARBA00023242"/>
    </source>
</evidence>
<comment type="subcellular location">
    <subcellularLocation>
        <location evidence="1">Nucleus</location>
    </subcellularLocation>
</comment>
<dbReference type="OMA" id="SAICKQQ"/>
<keyword evidence="3" id="KW-0238">DNA-binding</keyword>
<dbReference type="GO" id="GO:0003677">
    <property type="term" value="F:DNA binding"/>
    <property type="evidence" value="ECO:0007669"/>
    <property type="project" value="UniProtKB-KW"/>
</dbReference>
<proteinExistence type="predicted"/>
<organism evidence="8 9">
    <name type="scientific">Klebsormidium nitens</name>
    <name type="common">Green alga</name>
    <name type="synonym">Ulothrix nitens</name>
    <dbReference type="NCBI Taxonomy" id="105231"/>
    <lineage>
        <taxon>Eukaryota</taxon>
        <taxon>Viridiplantae</taxon>
        <taxon>Streptophyta</taxon>
        <taxon>Klebsormidiophyceae</taxon>
        <taxon>Klebsormidiales</taxon>
        <taxon>Klebsormidiaceae</taxon>
        <taxon>Klebsormidium</taxon>
    </lineage>
</organism>
<feature type="region of interest" description="Disordered" evidence="6">
    <location>
        <begin position="41"/>
        <end position="155"/>
    </location>
</feature>
<evidence type="ECO:0000256" key="4">
    <source>
        <dbReference type="ARBA" id="ARBA00023163"/>
    </source>
</evidence>
<dbReference type="Proteomes" id="UP000054558">
    <property type="component" value="Unassembled WGS sequence"/>
</dbReference>
<gene>
    <name evidence="8" type="ORF">KFL_001240025</name>
</gene>
<keyword evidence="4" id="KW-0804">Transcription</keyword>
<dbReference type="InterPro" id="IPR001471">
    <property type="entry name" value="AP2/ERF_dom"/>
</dbReference>
<dbReference type="AlphaFoldDB" id="A0A1Y1HVW4"/>
<feature type="domain" description="AP2/ERF" evidence="7">
    <location>
        <begin position="1"/>
        <end position="33"/>
    </location>
</feature>
<sequence>MYLGLYDTEEEAAAAYDREAIRQKGHHAVTNFDISLLLSQQASQAVQRQQEQQRAQSLQPPPFAPPPHAQLPPTSPPSLQASPRYAPPRARTPPSRPHSSPRQVRSPSLRSPGASNRLRPQASSPTFSLSAALGQTPPGSPPYHRSQSWPRTQPLSGPYVGLGGFAPVGPQPSAAVPADVSLEQAALWRSVFGQPGGAHVGWGNVPMPQPSPSEFQPGAMPPQQRPAKLVARRGPVEAPPLAAGSPPLGSGGGTGGAQPVPQTEVESTRPGLAARRRMLRRRKMALSQMYHQQRQIDDLELVAPAEQSLQSQPSPYPGQEQPLEQEHLQGLGGLHPSSYE</sequence>
<name>A0A1Y1HVW4_KLENI</name>
<evidence type="ECO:0000256" key="3">
    <source>
        <dbReference type="ARBA" id="ARBA00023125"/>
    </source>
</evidence>
<reference evidence="8 9" key="1">
    <citation type="journal article" date="2014" name="Nat. Commun.">
        <title>Klebsormidium flaccidum genome reveals primary factors for plant terrestrial adaptation.</title>
        <authorList>
            <person name="Hori K."/>
            <person name="Maruyama F."/>
            <person name="Fujisawa T."/>
            <person name="Togashi T."/>
            <person name="Yamamoto N."/>
            <person name="Seo M."/>
            <person name="Sato S."/>
            <person name="Yamada T."/>
            <person name="Mori H."/>
            <person name="Tajima N."/>
            <person name="Moriyama T."/>
            <person name="Ikeuchi M."/>
            <person name="Watanabe M."/>
            <person name="Wada H."/>
            <person name="Kobayashi K."/>
            <person name="Saito M."/>
            <person name="Masuda T."/>
            <person name="Sasaki-Sekimoto Y."/>
            <person name="Mashiguchi K."/>
            <person name="Awai K."/>
            <person name="Shimojima M."/>
            <person name="Masuda S."/>
            <person name="Iwai M."/>
            <person name="Nobusawa T."/>
            <person name="Narise T."/>
            <person name="Kondo S."/>
            <person name="Saito H."/>
            <person name="Sato R."/>
            <person name="Murakawa M."/>
            <person name="Ihara Y."/>
            <person name="Oshima-Yamada Y."/>
            <person name="Ohtaka K."/>
            <person name="Satoh M."/>
            <person name="Sonobe K."/>
            <person name="Ishii M."/>
            <person name="Ohtani R."/>
            <person name="Kanamori-Sato M."/>
            <person name="Honoki R."/>
            <person name="Miyazaki D."/>
            <person name="Mochizuki H."/>
            <person name="Umetsu J."/>
            <person name="Higashi K."/>
            <person name="Shibata D."/>
            <person name="Kamiya Y."/>
            <person name="Sato N."/>
            <person name="Nakamura Y."/>
            <person name="Tabata S."/>
            <person name="Ida S."/>
            <person name="Kurokawa K."/>
            <person name="Ohta H."/>
        </authorList>
    </citation>
    <scope>NUCLEOTIDE SEQUENCE [LARGE SCALE GENOMIC DNA]</scope>
    <source>
        <strain evidence="8 9">NIES-2285</strain>
    </source>
</reference>
<feature type="compositionally biased region" description="Low complexity" evidence="6">
    <location>
        <begin position="77"/>
        <end position="89"/>
    </location>
</feature>
<feature type="compositionally biased region" description="Polar residues" evidence="6">
    <location>
        <begin position="145"/>
        <end position="155"/>
    </location>
</feature>
<dbReference type="InterPro" id="IPR036955">
    <property type="entry name" value="AP2/ERF_dom_sf"/>
</dbReference>
<dbReference type="Gene3D" id="3.30.730.10">
    <property type="entry name" value="AP2/ERF domain"/>
    <property type="match status" value="1"/>
</dbReference>